<accession>L7J0G1</accession>
<proteinExistence type="predicted"/>
<dbReference type="InterPro" id="IPR052895">
    <property type="entry name" value="HetReg/Transcr_Mod"/>
</dbReference>
<protein>
    <recommendedName>
        <fullName evidence="1">Heterokaryon incompatibility domain-containing protein</fullName>
    </recommendedName>
</protein>
<dbReference type="PANTHER" id="PTHR24148:SF64">
    <property type="entry name" value="HETEROKARYON INCOMPATIBILITY DOMAIN-CONTAINING PROTEIN"/>
    <property type="match status" value="1"/>
</dbReference>
<dbReference type="PANTHER" id="PTHR24148">
    <property type="entry name" value="ANKYRIN REPEAT DOMAIN-CONTAINING PROTEIN 39 HOMOLOG-RELATED"/>
    <property type="match status" value="1"/>
</dbReference>
<gene>
    <name evidence="2" type="ORF">OOW_P131scaffold01164g14</name>
</gene>
<organism>
    <name type="scientific">Pyricularia oryzae (strain P131)</name>
    <name type="common">Rice blast fungus</name>
    <name type="synonym">Magnaporthe oryzae</name>
    <dbReference type="NCBI Taxonomy" id="1143193"/>
    <lineage>
        <taxon>Eukaryota</taxon>
        <taxon>Fungi</taxon>
        <taxon>Dikarya</taxon>
        <taxon>Ascomycota</taxon>
        <taxon>Pezizomycotina</taxon>
        <taxon>Sordariomycetes</taxon>
        <taxon>Sordariomycetidae</taxon>
        <taxon>Magnaporthales</taxon>
        <taxon>Pyriculariaceae</taxon>
        <taxon>Pyricularia</taxon>
    </lineage>
</organism>
<dbReference type="Pfam" id="PF06985">
    <property type="entry name" value="HET"/>
    <property type="match status" value="1"/>
</dbReference>
<evidence type="ECO:0000313" key="2">
    <source>
        <dbReference type="EMBL" id="ELQ61682.1"/>
    </source>
</evidence>
<dbReference type="AlphaFoldDB" id="L7J0G1"/>
<evidence type="ECO:0000259" key="1">
    <source>
        <dbReference type="Pfam" id="PF06985"/>
    </source>
</evidence>
<feature type="domain" description="Heterokaryon incompatibility" evidence="1">
    <location>
        <begin position="49"/>
        <end position="212"/>
    </location>
</feature>
<reference evidence="2" key="1">
    <citation type="journal article" date="2012" name="PLoS Genet.">
        <title>Comparative analysis of the genomes of two field isolates of the rice blast fungus Magnaporthe oryzae.</title>
        <authorList>
            <person name="Xue M."/>
            <person name="Yang J."/>
            <person name="Li Z."/>
            <person name="Hu S."/>
            <person name="Yao N."/>
            <person name="Dean R.A."/>
            <person name="Zhao W."/>
            <person name="Shen M."/>
            <person name="Zhang H."/>
            <person name="Li C."/>
            <person name="Liu L."/>
            <person name="Cao L."/>
            <person name="Xu X."/>
            <person name="Xing Y."/>
            <person name="Hsiang T."/>
            <person name="Zhang Z."/>
            <person name="Xu J.R."/>
            <person name="Peng Y.L."/>
        </authorList>
    </citation>
    <scope>NUCLEOTIDE SEQUENCE [LARGE SCALE GENOMIC DNA]</scope>
    <source>
        <strain evidence="2">P131</strain>
    </source>
</reference>
<name>L7J0G1_PYRO1</name>
<dbReference type="InterPro" id="IPR010730">
    <property type="entry name" value="HET"/>
</dbReference>
<sequence>MPVFNRYRYERLCARDEIRLLALDPAKRRDTPLSASLVHRRRSEAIEEYSAVSYVWGQEKSIRSLEISDGSDTSYLRITPTVDVLLRYLRKTKKLRYLWIDAICLNQEDETEKAHQVPQMDRIYSGADQVRIWLGHENPMTTSVYSFFRKATRETKTERQIDTAQRLAGLMTEHFGSVELGDFMKPGCRAGILLAFDFFEQSWFTRRWVVQEAVMARRAIMQCGSVELSLPVVVSAAKLLMCCDLSHYGASMAASLHTIRDEGNILDSLWKYHKAQCREKKDRIAALIGLNPTEGFVLDYNSDWREMYHNLASFHLRSAENDARIQVLLHLFDFGSIERKDAPNCPSRVPDWSKTRSRALPLYECPRNVDNIADICPCSLDVSDKAEVALCDGDLLRIQPQRSGNKGPAWRVTYALLATEQDCDPDRIVDMLQDLFPLSTAGSADDLMGLSFLLKAVAGFNDWKNKDGSALLVALSKQWAETLPRDAWLDVLGALQHLTCALREFCLLELRPYGCPETGRAVGFGPKWASKGDLALPLWRQKHKDWRSGSEGVLTTVLLLKADKDSPGKSATAKQAGRDFFHVSGEGPLGPAIFFEFGNAAQNLPLESSS</sequence>
<dbReference type="EMBL" id="JH794332">
    <property type="protein sequence ID" value="ELQ61682.1"/>
    <property type="molecule type" value="Genomic_DNA"/>
</dbReference>